<evidence type="ECO:0000256" key="1">
    <source>
        <dbReference type="SAM" id="Phobius"/>
    </source>
</evidence>
<dbReference type="RefSeq" id="WP_062294893.1">
    <property type="nucleotide sequence ID" value="NZ_CP012036.1"/>
</dbReference>
<organism evidence="2 3">
    <name type="scientific">Nostoc piscinale CENA21</name>
    <dbReference type="NCBI Taxonomy" id="224013"/>
    <lineage>
        <taxon>Bacteria</taxon>
        <taxon>Bacillati</taxon>
        <taxon>Cyanobacteriota</taxon>
        <taxon>Cyanophyceae</taxon>
        <taxon>Nostocales</taxon>
        <taxon>Nostocaceae</taxon>
        <taxon>Nostoc</taxon>
    </lineage>
</organism>
<keyword evidence="1" id="KW-0472">Membrane</keyword>
<dbReference type="AlphaFoldDB" id="A0A0M4ST09"/>
<evidence type="ECO:0000313" key="3">
    <source>
        <dbReference type="Proteomes" id="UP000062645"/>
    </source>
</evidence>
<name>A0A0M4ST09_9NOSO</name>
<accession>A0A0M4ST09</accession>
<keyword evidence="1" id="KW-0812">Transmembrane</keyword>
<reference evidence="2 3" key="2">
    <citation type="journal article" date="2016" name="Genome Announc.">
        <title>Draft Genome Sequence of the N2-Fixing Cyanobacterium Nostoc piscinale CENA21, Isolated from the Brazilian Amazon Floodplain.</title>
        <authorList>
            <person name="Leao T."/>
            <person name="Guimaraes P.I."/>
            <person name="de Melo A.G."/>
            <person name="Ramos R.T."/>
            <person name="Leao P.N."/>
            <person name="Silva A."/>
            <person name="Fiore M.F."/>
            <person name="Schneider M.P."/>
        </authorList>
    </citation>
    <scope>NUCLEOTIDE SEQUENCE [LARGE SCALE GENOMIC DNA]</scope>
    <source>
        <strain evidence="2 3">CENA21</strain>
    </source>
</reference>
<reference evidence="3" key="1">
    <citation type="submission" date="2015-07" db="EMBL/GenBank/DDBJ databases">
        <title>Genome Of Nitrogen-Fixing Cyanobacterium Nostoc piscinale CENA21 From Solimoes/Amazon River Floodplain Sediments And Comparative Genomics To Uncover Biosynthetic Natural Products Potential.</title>
        <authorList>
            <person name="Leao T.F."/>
            <person name="Leao P.N."/>
            <person name="Guimaraes P.I."/>
            <person name="de Melo A.G.C."/>
            <person name="Ramos R.T.J."/>
            <person name="Silva A."/>
            <person name="Fiore M.F."/>
            <person name="Schneider M.P.C."/>
        </authorList>
    </citation>
    <scope>NUCLEOTIDE SEQUENCE [LARGE SCALE GENOMIC DNA]</scope>
    <source>
        <strain evidence="3">CENA21</strain>
    </source>
</reference>
<keyword evidence="1" id="KW-1133">Transmembrane helix</keyword>
<sequence>MWLIKRQEIWTLTAQGWALCLAILASNLFFVIRNVHSFLAVTSPIKSADTLVIDGWICDYALEQAAGEFQTGSYRQIITIGSKVEQGFYLAEYQNFAEIAALTLAKLGVPQDKLIIVPTPSVAKDRTNASAAALLQYISEKNLPIESINLLTIDAHGRRSWLIFRNIFAPKIQVGIISAKTKNYDPQKWWSSSEGVRVVISEAIAYVYAKLISWKL</sequence>
<dbReference type="OrthoDB" id="9808742at2"/>
<proteinExistence type="predicted"/>
<gene>
    <name evidence="2" type="ORF">ACX27_18420</name>
</gene>
<dbReference type="Proteomes" id="UP000062645">
    <property type="component" value="Chromosome"/>
</dbReference>
<dbReference type="STRING" id="224013.ACX27_18420"/>
<feature type="transmembrane region" description="Helical" evidence="1">
    <location>
        <begin position="12"/>
        <end position="32"/>
    </location>
</feature>
<dbReference type="PATRIC" id="fig|224013.5.peg.4409"/>
<dbReference type="KEGG" id="npz:ACX27_18420"/>
<dbReference type="EMBL" id="CP012036">
    <property type="protein sequence ID" value="ALF54365.1"/>
    <property type="molecule type" value="Genomic_DNA"/>
</dbReference>
<keyword evidence="3" id="KW-1185">Reference proteome</keyword>
<evidence type="ECO:0000313" key="2">
    <source>
        <dbReference type="EMBL" id="ALF54365.1"/>
    </source>
</evidence>
<protein>
    <submittedName>
        <fullName evidence="2">Cytosine deaminase</fullName>
    </submittedName>
</protein>